<evidence type="ECO:0000256" key="1">
    <source>
        <dbReference type="ARBA" id="ARBA00022679"/>
    </source>
</evidence>
<dbReference type="PROSITE" id="PS51186">
    <property type="entry name" value="GNAT"/>
    <property type="match status" value="1"/>
</dbReference>
<keyword evidence="1" id="KW-0808">Transferase</keyword>
<keyword evidence="2" id="KW-0012">Acyltransferase</keyword>
<evidence type="ECO:0000256" key="2">
    <source>
        <dbReference type="ARBA" id="ARBA00023315"/>
    </source>
</evidence>
<dbReference type="PANTHER" id="PTHR43877:SF5">
    <property type="entry name" value="BLL8307 PROTEIN"/>
    <property type="match status" value="1"/>
</dbReference>
<dbReference type="RefSeq" id="WP_199051365.1">
    <property type="nucleotide sequence ID" value="NZ_JAELXT010000039.1"/>
</dbReference>
<dbReference type="Proteomes" id="UP000620670">
    <property type="component" value="Unassembled WGS sequence"/>
</dbReference>
<name>A0ABS0Y847_9HYPH</name>
<keyword evidence="5" id="KW-1185">Reference proteome</keyword>
<protein>
    <submittedName>
        <fullName evidence="4">GNAT family N-acetyltransferase</fullName>
    </submittedName>
</protein>
<evidence type="ECO:0000313" key="4">
    <source>
        <dbReference type="EMBL" id="MBJ6128090.1"/>
    </source>
</evidence>
<reference evidence="5" key="1">
    <citation type="submission" date="2020-12" db="EMBL/GenBank/DDBJ databases">
        <title>Hymenobacter sp.</title>
        <authorList>
            <person name="Kim M.K."/>
        </authorList>
    </citation>
    <scope>NUCLEOTIDE SEQUENCE [LARGE SCALE GENOMIC DNA]</scope>
    <source>
        <strain evidence="5">BT325</strain>
    </source>
</reference>
<dbReference type="Pfam" id="PF00583">
    <property type="entry name" value="Acetyltransf_1"/>
    <property type="match status" value="1"/>
</dbReference>
<dbReference type="SUPFAM" id="SSF55729">
    <property type="entry name" value="Acyl-CoA N-acyltransferases (Nat)"/>
    <property type="match status" value="1"/>
</dbReference>
<dbReference type="InterPro" id="IPR050832">
    <property type="entry name" value="Bact_Acetyltransf"/>
</dbReference>
<evidence type="ECO:0000259" key="3">
    <source>
        <dbReference type="PROSITE" id="PS51186"/>
    </source>
</evidence>
<feature type="domain" description="N-acetyltransferase" evidence="3">
    <location>
        <begin position="3"/>
        <end position="171"/>
    </location>
</feature>
<comment type="caution">
    <text evidence="4">The sequence shown here is derived from an EMBL/GenBank/DDBJ whole genome shotgun (WGS) entry which is preliminary data.</text>
</comment>
<accession>A0ABS0Y847</accession>
<dbReference type="Gene3D" id="3.40.630.30">
    <property type="match status" value="1"/>
</dbReference>
<dbReference type="InterPro" id="IPR000182">
    <property type="entry name" value="GNAT_dom"/>
</dbReference>
<dbReference type="PANTHER" id="PTHR43877">
    <property type="entry name" value="AMINOALKYLPHOSPHONATE N-ACETYLTRANSFERASE-RELATED-RELATED"/>
    <property type="match status" value="1"/>
</dbReference>
<dbReference type="InterPro" id="IPR016181">
    <property type="entry name" value="Acyl_CoA_acyltransferase"/>
</dbReference>
<organism evidence="4 5">
    <name type="scientific">Microvirga splendida</name>
    <dbReference type="NCBI Taxonomy" id="2795727"/>
    <lineage>
        <taxon>Bacteria</taxon>
        <taxon>Pseudomonadati</taxon>
        <taxon>Pseudomonadota</taxon>
        <taxon>Alphaproteobacteria</taxon>
        <taxon>Hyphomicrobiales</taxon>
        <taxon>Methylobacteriaceae</taxon>
        <taxon>Microvirga</taxon>
    </lineage>
</organism>
<dbReference type="CDD" id="cd04301">
    <property type="entry name" value="NAT_SF"/>
    <property type="match status" value="1"/>
</dbReference>
<sequence>MTISIRSAQEADAMLIARLHFHTWRETYRGLAPQAAFTAVTEEVRLDRWQRMLARKGGEQTILVAEVDGQLAGFGMAGPASHEIFQSRAEIKFLYVGAAFKRRGVGRKLLLHLARHMKEAGYSGVGLGVVAGNSPAITFYDGMRGTRVGNYTDPGPIWRSDNHLYVWEDLPALVAQEEERSF</sequence>
<proteinExistence type="predicted"/>
<evidence type="ECO:0000313" key="5">
    <source>
        <dbReference type="Proteomes" id="UP000620670"/>
    </source>
</evidence>
<dbReference type="EMBL" id="JAELXT010000039">
    <property type="protein sequence ID" value="MBJ6128090.1"/>
    <property type="molecule type" value="Genomic_DNA"/>
</dbReference>
<gene>
    <name evidence="4" type="ORF">JAO75_22065</name>
</gene>